<gene>
    <name evidence="1" type="ORF">SAMN05421823_10297</name>
</gene>
<accession>A0A1G8ZW69</accession>
<protein>
    <submittedName>
        <fullName evidence="1">Uncharacterized protein</fullName>
    </submittedName>
</protein>
<proteinExistence type="predicted"/>
<dbReference type="Proteomes" id="UP000198510">
    <property type="component" value="Unassembled WGS sequence"/>
</dbReference>
<name>A0A1G8ZW69_9BACT</name>
<dbReference type="AlphaFoldDB" id="A0A1G8ZW69"/>
<organism evidence="1 2">
    <name type="scientific">Catalinimonas alkaloidigena</name>
    <dbReference type="NCBI Taxonomy" id="1075417"/>
    <lineage>
        <taxon>Bacteria</taxon>
        <taxon>Pseudomonadati</taxon>
        <taxon>Bacteroidota</taxon>
        <taxon>Cytophagia</taxon>
        <taxon>Cytophagales</taxon>
        <taxon>Catalimonadaceae</taxon>
        <taxon>Catalinimonas</taxon>
    </lineage>
</organism>
<reference evidence="1 2" key="1">
    <citation type="submission" date="2016-10" db="EMBL/GenBank/DDBJ databases">
        <authorList>
            <person name="de Groot N.N."/>
        </authorList>
    </citation>
    <scope>NUCLEOTIDE SEQUENCE [LARGE SCALE GENOMIC DNA]</scope>
    <source>
        <strain evidence="1 2">DSM 25186</strain>
    </source>
</reference>
<sequence length="30" mass="3665">MEKGVNEAFDKNIVDRLTQRLFIVILYYYI</sequence>
<dbReference type="EMBL" id="FNFO01000002">
    <property type="protein sequence ID" value="SDK18884.1"/>
    <property type="molecule type" value="Genomic_DNA"/>
</dbReference>
<keyword evidence="2" id="KW-1185">Reference proteome</keyword>
<evidence type="ECO:0000313" key="1">
    <source>
        <dbReference type="EMBL" id="SDK18884.1"/>
    </source>
</evidence>
<dbReference type="STRING" id="1075417.SAMN05421823_10297"/>
<evidence type="ECO:0000313" key="2">
    <source>
        <dbReference type="Proteomes" id="UP000198510"/>
    </source>
</evidence>